<sequence>MQQKCVPQKNSQNRRLLWEALVEGNPPSYSDVKMTSGHPPHEKLIQTVTQKISSSSKGNHLLGRQWERALVDVDHASPCGPVVLKKGPT</sequence>
<dbReference type="EMBL" id="VSRR010015885">
    <property type="protein sequence ID" value="MPC58660.1"/>
    <property type="molecule type" value="Genomic_DNA"/>
</dbReference>
<keyword evidence="2" id="KW-1185">Reference proteome</keyword>
<organism evidence="1 2">
    <name type="scientific">Portunus trituberculatus</name>
    <name type="common">Swimming crab</name>
    <name type="synonym">Neptunus trituberculatus</name>
    <dbReference type="NCBI Taxonomy" id="210409"/>
    <lineage>
        <taxon>Eukaryota</taxon>
        <taxon>Metazoa</taxon>
        <taxon>Ecdysozoa</taxon>
        <taxon>Arthropoda</taxon>
        <taxon>Crustacea</taxon>
        <taxon>Multicrustacea</taxon>
        <taxon>Malacostraca</taxon>
        <taxon>Eumalacostraca</taxon>
        <taxon>Eucarida</taxon>
        <taxon>Decapoda</taxon>
        <taxon>Pleocyemata</taxon>
        <taxon>Brachyura</taxon>
        <taxon>Eubrachyura</taxon>
        <taxon>Portunoidea</taxon>
        <taxon>Portunidae</taxon>
        <taxon>Portuninae</taxon>
        <taxon>Portunus</taxon>
    </lineage>
</organism>
<accession>A0A5B7GEB9</accession>
<evidence type="ECO:0000313" key="1">
    <source>
        <dbReference type="EMBL" id="MPC58660.1"/>
    </source>
</evidence>
<gene>
    <name evidence="1" type="ORF">E2C01_052668</name>
</gene>
<dbReference type="Proteomes" id="UP000324222">
    <property type="component" value="Unassembled WGS sequence"/>
</dbReference>
<proteinExistence type="predicted"/>
<dbReference type="AlphaFoldDB" id="A0A5B7GEB9"/>
<reference evidence="1 2" key="1">
    <citation type="submission" date="2019-05" db="EMBL/GenBank/DDBJ databases">
        <title>Another draft genome of Portunus trituberculatus and its Hox gene families provides insights of decapod evolution.</title>
        <authorList>
            <person name="Jeong J.-H."/>
            <person name="Song I."/>
            <person name="Kim S."/>
            <person name="Choi T."/>
            <person name="Kim D."/>
            <person name="Ryu S."/>
            <person name="Kim W."/>
        </authorList>
    </citation>
    <scope>NUCLEOTIDE SEQUENCE [LARGE SCALE GENOMIC DNA]</scope>
    <source>
        <tissue evidence="1">Muscle</tissue>
    </source>
</reference>
<comment type="caution">
    <text evidence="1">The sequence shown here is derived from an EMBL/GenBank/DDBJ whole genome shotgun (WGS) entry which is preliminary data.</text>
</comment>
<evidence type="ECO:0000313" key="2">
    <source>
        <dbReference type="Proteomes" id="UP000324222"/>
    </source>
</evidence>
<protein>
    <submittedName>
        <fullName evidence="1">Uncharacterized protein</fullName>
    </submittedName>
</protein>
<name>A0A5B7GEB9_PORTR</name>